<dbReference type="SUPFAM" id="SSF53623">
    <property type="entry name" value="MurD-like peptide ligases, catalytic domain"/>
    <property type="match status" value="1"/>
</dbReference>
<gene>
    <name evidence="13" type="ORF">MUO15_01035</name>
</gene>
<accession>A0ABY4HG30</accession>
<keyword evidence="7" id="KW-0460">Magnesium</keyword>
<evidence type="ECO:0000256" key="5">
    <source>
        <dbReference type="ARBA" id="ARBA00022741"/>
    </source>
</evidence>
<evidence type="ECO:0000259" key="12">
    <source>
        <dbReference type="Pfam" id="PF08245"/>
    </source>
</evidence>
<dbReference type="InterPro" id="IPR036615">
    <property type="entry name" value="Mur_ligase_C_dom_sf"/>
</dbReference>
<evidence type="ECO:0000259" key="11">
    <source>
        <dbReference type="Pfam" id="PF02875"/>
    </source>
</evidence>
<dbReference type="NCBIfam" id="TIGR01499">
    <property type="entry name" value="folC"/>
    <property type="match status" value="1"/>
</dbReference>
<evidence type="ECO:0000256" key="8">
    <source>
        <dbReference type="ARBA" id="ARBA00030592"/>
    </source>
</evidence>
<evidence type="ECO:0000256" key="7">
    <source>
        <dbReference type="ARBA" id="ARBA00022842"/>
    </source>
</evidence>
<keyword evidence="14" id="KW-1185">Reference proteome</keyword>
<protein>
    <recommendedName>
        <fullName evidence="2">tetrahydrofolate synthase</fullName>
        <ecNumber evidence="2">6.3.2.17</ecNumber>
    </recommendedName>
    <alternativeName>
        <fullName evidence="8">Tetrahydrofolylpolyglutamate synthase</fullName>
    </alternativeName>
</protein>
<evidence type="ECO:0000313" key="13">
    <source>
        <dbReference type="EMBL" id="UOR13870.1"/>
    </source>
</evidence>
<keyword evidence="6 10" id="KW-0067">ATP-binding</keyword>
<dbReference type="PROSITE" id="PS01012">
    <property type="entry name" value="FOLYLPOLYGLU_SYNT_2"/>
    <property type="match status" value="1"/>
</dbReference>
<dbReference type="Gene3D" id="3.40.1190.10">
    <property type="entry name" value="Mur-like, catalytic domain"/>
    <property type="match status" value="1"/>
</dbReference>
<dbReference type="SUPFAM" id="SSF53244">
    <property type="entry name" value="MurD-like peptide ligases, peptide-binding domain"/>
    <property type="match status" value="1"/>
</dbReference>
<dbReference type="Proteomes" id="UP000830326">
    <property type="component" value="Chromosome"/>
</dbReference>
<dbReference type="EC" id="6.3.2.17" evidence="2"/>
<dbReference type="InterPro" id="IPR018109">
    <property type="entry name" value="Folylpolyglutamate_synth_CS"/>
</dbReference>
<dbReference type="PANTHER" id="PTHR11136:SF0">
    <property type="entry name" value="DIHYDROFOLATE SYNTHETASE-RELATED"/>
    <property type="match status" value="1"/>
</dbReference>
<feature type="domain" description="Mur ligase central" evidence="12">
    <location>
        <begin position="46"/>
        <end position="272"/>
    </location>
</feature>
<dbReference type="InterPro" id="IPR013221">
    <property type="entry name" value="Mur_ligase_cen"/>
</dbReference>
<sequence length="428" mass="48756">MSMNYHEALQWIHSREKFKIKPGLKRMEWLMEKLGHPEQKLTSIHIAGTNGKGSTLTFLRNLLQEQGYTVGTFTSPYITRFNERISINGLPIDDEDLANLVMNVRPLADELGDTEWGEPTEFEVITAIAILYFSRHPLNFVLFETGLGGRLDSTNIIQPILSIITNVGLDHMAILGHSYEQIAYEKAGIIKENVPVITGAEREDVIEVIQKKATMQDAPLNIIGESFHYHHETSSDHGEVFSFSTASYQSPFYLTKMMGVHQVKNASLALFAMEVLKDFRYKITRELYGSGIEAAHWPARFEKVSEQPLVILDGAHNQEGTQALIDTMKRHYLDKKITILYAALRDKPVKGMVGQLEEIADEIWFTQFDFPKAMYAEEIARLSTSHKSHVCINYNQAVEEIYRSMNDTDVLLITGSLYFISEIRKNFE</sequence>
<dbReference type="Pfam" id="PF08245">
    <property type="entry name" value="Mur_ligase_M"/>
    <property type="match status" value="1"/>
</dbReference>
<keyword evidence="3 10" id="KW-0436">Ligase</keyword>
<dbReference type="Gene3D" id="3.90.190.20">
    <property type="entry name" value="Mur ligase, C-terminal domain"/>
    <property type="match status" value="1"/>
</dbReference>
<feature type="domain" description="Mur ligase C-terminal" evidence="11">
    <location>
        <begin position="300"/>
        <end position="416"/>
    </location>
</feature>
<dbReference type="InterPro" id="IPR001645">
    <property type="entry name" value="Folylpolyglutamate_synth"/>
</dbReference>
<proteinExistence type="inferred from homology"/>
<dbReference type="PROSITE" id="PS01011">
    <property type="entry name" value="FOLYLPOLYGLU_SYNT_1"/>
    <property type="match status" value="1"/>
</dbReference>
<evidence type="ECO:0000256" key="1">
    <source>
        <dbReference type="ARBA" id="ARBA00008276"/>
    </source>
</evidence>
<evidence type="ECO:0000256" key="6">
    <source>
        <dbReference type="ARBA" id="ARBA00022840"/>
    </source>
</evidence>
<dbReference type="InterPro" id="IPR036565">
    <property type="entry name" value="Mur-like_cat_sf"/>
</dbReference>
<dbReference type="EMBL" id="CP095075">
    <property type="protein sequence ID" value="UOR13870.1"/>
    <property type="molecule type" value="Genomic_DNA"/>
</dbReference>
<evidence type="ECO:0000256" key="2">
    <source>
        <dbReference type="ARBA" id="ARBA00013025"/>
    </source>
</evidence>
<comment type="similarity">
    <text evidence="1 10">Belongs to the folylpolyglutamate synthase family.</text>
</comment>
<name>A0ABY4HG30_9BACI</name>
<evidence type="ECO:0000256" key="3">
    <source>
        <dbReference type="ARBA" id="ARBA00022598"/>
    </source>
</evidence>
<evidence type="ECO:0000256" key="9">
    <source>
        <dbReference type="ARBA" id="ARBA00047493"/>
    </source>
</evidence>
<reference evidence="13" key="1">
    <citation type="submission" date="2022-04" db="EMBL/GenBank/DDBJ databases">
        <title>Halobacillus sp. isolated from saltern.</title>
        <authorList>
            <person name="Won M."/>
            <person name="Lee C.-M."/>
            <person name="Woen H.-Y."/>
            <person name="Kwon S.-W."/>
        </authorList>
    </citation>
    <scope>NUCLEOTIDE SEQUENCE</scope>
    <source>
        <strain evidence="13">SSHM10-5</strain>
    </source>
</reference>
<dbReference type="Pfam" id="PF02875">
    <property type="entry name" value="Mur_ligase_C"/>
    <property type="match status" value="1"/>
</dbReference>
<organism evidence="13 14">
    <name type="scientific">Halobacillus amylolyticus</name>
    <dbReference type="NCBI Taxonomy" id="2932259"/>
    <lineage>
        <taxon>Bacteria</taxon>
        <taxon>Bacillati</taxon>
        <taxon>Bacillota</taxon>
        <taxon>Bacilli</taxon>
        <taxon>Bacillales</taxon>
        <taxon>Bacillaceae</taxon>
        <taxon>Halobacillus</taxon>
    </lineage>
</organism>
<dbReference type="InterPro" id="IPR004101">
    <property type="entry name" value="Mur_ligase_C"/>
</dbReference>
<dbReference type="PANTHER" id="PTHR11136">
    <property type="entry name" value="FOLYLPOLYGLUTAMATE SYNTHASE-RELATED"/>
    <property type="match status" value="1"/>
</dbReference>
<dbReference type="PIRSF" id="PIRSF001563">
    <property type="entry name" value="Folylpolyglu_synth"/>
    <property type="match status" value="1"/>
</dbReference>
<keyword evidence="4" id="KW-0479">Metal-binding</keyword>
<comment type="catalytic activity">
    <reaction evidence="9">
        <text>(6S)-5,6,7,8-tetrahydrofolyl-(gamma-L-Glu)(n) + L-glutamate + ATP = (6S)-5,6,7,8-tetrahydrofolyl-(gamma-L-Glu)(n+1) + ADP + phosphate + H(+)</text>
        <dbReference type="Rhea" id="RHEA:10580"/>
        <dbReference type="Rhea" id="RHEA-COMP:14738"/>
        <dbReference type="Rhea" id="RHEA-COMP:14740"/>
        <dbReference type="ChEBI" id="CHEBI:15378"/>
        <dbReference type="ChEBI" id="CHEBI:29985"/>
        <dbReference type="ChEBI" id="CHEBI:30616"/>
        <dbReference type="ChEBI" id="CHEBI:43474"/>
        <dbReference type="ChEBI" id="CHEBI:141005"/>
        <dbReference type="ChEBI" id="CHEBI:456216"/>
        <dbReference type="EC" id="6.3.2.17"/>
    </reaction>
</comment>
<evidence type="ECO:0000313" key="14">
    <source>
        <dbReference type="Proteomes" id="UP000830326"/>
    </source>
</evidence>
<keyword evidence="5 10" id="KW-0547">Nucleotide-binding</keyword>
<evidence type="ECO:0000256" key="10">
    <source>
        <dbReference type="PIRNR" id="PIRNR001563"/>
    </source>
</evidence>
<evidence type="ECO:0000256" key="4">
    <source>
        <dbReference type="ARBA" id="ARBA00022723"/>
    </source>
</evidence>